<protein>
    <submittedName>
        <fullName evidence="1">Peptidyl-prolyl cis-trans isomerase</fullName>
    </submittedName>
</protein>
<dbReference type="Proteomes" id="UP001398420">
    <property type="component" value="Unassembled WGS sequence"/>
</dbReference>
<dbReference type="RefSeq" id="WP_174795783.1">
    <property type="nucleotide sequence ID" value="NZ_BJOB01000003.1"/>
</dbReference>
<name>A0ABU9LHE5_9BACL</name>
<dbReference type="EMBL" id="JBCEWA010000001">
    <property type="protein sequence ID" value="MEL5986941.1"/>
    <property type="molecule type" value="Genomic_DNA"/>
</dbReference>
<dbReference type="GeneID" id="97820204"/>
<comment type="caution">
    <text evidence="1">The sequence shown here is derived from an EMBL/GenBank/DDBJ whole genome shotgun (WGS) entry which is preliminary data.</text>
</comment>
<keyword evidence="2" id="KW-1185">Reference proteome</keyword>
<evidence type="ECO:0000313" key="2">
    <source>
        <dbReference type="Proteomes" id="UP001398420"/>
    </source>
</evidence>
<keyword evidence="1" id="KW-0413">Isomerase</keyword>
<gene>
    <name evidence="1" type="ORF">AAF454_00730</name>
</gene>
<sequence length="166" mass="18840">MDSIIQIKGAVNFNITLDPTIWIFDDRKVDLDTYFTSDKVAVDQDEVYLEDAGKFWSREIMEGAAYPPTLETEKKFDRQKMQTGTFGMVLEPFINNASPAPEATQVTFIDRENNEYTYSMEEAKTLLFQFSVEGKMLTDGGPVYLLHADGSNYKNPIKNIVGIKIS</sequence>
<proteinExistence type="predicted"/>
<evidence type="ECO:0000313" key="1">
    <source>
        <dbReference type="EMBL" id="MEL5986941.1"/>
    </source>
</evidence>
<reference evidence="1 2" key="1">
    <citation type="submission" date="2024-04" db="EMBL/GenBank/DDBJ databases">
        <authorList>
            <person name="Wu Y.S."/>
            <person name="Zhang L."/>
        </authorList>
    </citation>
    <scope>NUCLEOTIDE SEQUENCE [LARGE SCALE GENOMIC DNA]</scope>
    <source>
        <strain evidence="1 2">KG-01</strain>
    </source>
</reference>
<accession>A0ABU9LHE5</accession>
<dbReference type="GO" id="GO:0016853">
    <property type="term" value="F:isomerase activity"/>
    <property type="evidence" value="ECO:0007669"/>
    <property type="project" value="UniProtKB-KW"/>
</dbReference>
<organism evidence="1 2">
    <name type="scientific">Kurthia gibsonii</name>
    <dbReference type="NCBI Taxonomy" id="33946"/>
    <lineage>
        <taxon>Bacteria</taxon>
        <taxon>Bacillati</taxon>
        <taxon>Bacillota</taxon>
        <taxon>Bacilli</taxon>
        <taxon>Bacillales</taxon>
        <taxon>Caryophanaceae</taxon>
        <taxon>Kurthia</taxon>
    </lineage>
</organism>